<feature type="binding site" evidence="5">
    <location>
        <begin position="843"/>
        <end position="845"/>
    </location>
    <ligand>
        <name>ATP</name>
        <dbReference type="ChEBI" id="CHEBI:30616"/>
    </ligand>
</feature>
<keyword evidence="4 5" id="KW-0067">ATP-binding</keyword>
<dbReference type="SUPFAM" id="SSF143517">
    <property type="entry name" value="TRCF domain-like"/>
    <property type="match status" value="1"/>
</dbReference>
<dbReference type="PROSITE" id="PS01075">
    <property type="entry name" value="ACETATE_KINASE_1"/>
    <property type="match status" value="1"/>
</dbReference>
<feature type="active site" description="Proton donor/acceptor" evidence="5">
    <location>
        <position position="708"/>
    </location>
</feature>
<comment type="caution">
    <text evidence="8">The sequence shown here is derived from an EMBL/GenBank/DDBJ whole genome shotgun (WGS) entry which is preliminary data.</text>
</comment>
<dbReference type="SMART" id="SM00982">
    <property type="entry name" value="TRCF"/>
    <property type="match status" value="1"/>
</dbReference>
<dbReference type="GO" id="GO:0006281">
    <property type="term" value="P:DNA repair"/>
    <property type="evidence" value="ECO:0007669"/>
    <property type="project" value="InterPro"/>
</dbReference>
<dbReference type="PROSITE" id="PS51194">
    <property type="entry name" value="HELICASE_CTER"/>
    <property type="match status" value="1"/>
</dbReference>
<dbReference type="Gene3D" id="2.40.10.170">
    <property type="match status" value="1"/>
</dbReference>
<keyword evidence="1 5" id="KW-0808">Transferase</keyword>
<dbReference type="InterPro" id="IPR037235">
    <property type="entry name" value="TRCF-like_C_D7"/>
</dbReference>
<dbReference type="SUPFAM" id="SSF52540">
    <property type="entry name" value="P-loop containing nucleoside triphosphate hydrolases"/>
    <property type="match status" value="2"/>
</dbReference>
<dbReference type="InterPro" id="IPR014001">
    <property type="entry name" value="Helicase_ATP-bd"/>
</dbReference>
<feature type="domain" description="Helicase ATP-binding" evidence="6">
    <location>
        <begin position="89"/>
        <end position="250"/>
    </location>
</feature>
<feature type="binding site" evidence="5">
    <location>
        <position position="575"/>
    </location>
    <ligand>
        <name>ATP</name>
        <dbReference type="ChEBI" id="CHEBI:30616"/>
    </ligand>
</feature>
<evidence type="ECO:0000256" key="5">
    <source>
        <dbReference type="HAMAP-Rule" id="MF_03131"/>
    </source>
</evidence>
<name>A0AAW2H8X0_9NEOP</name>
<dbReference type="HAMAP" id="MF_00020">
    <property type="entry name" value="Acetate_kinase"/>
    <property type="match status" value="1"/>
</dbReference>
<feature type="site" description="Transition state stabilizer" evidence="5">
    <location>
        <position position="740"/>
    </location>
</feature>
<proteinExistence type="inferred from homology"/>
<dbReference type="GO" id="GO:0000287">
    <property type="term" value="F:magnesium ion binding"/>
    <property type="evidence" value="ECO:0007669"/>
    <property type="project" value="UniProtKB-UniRule"/>
</dbReference>
<comment type="cofactor">
    <cofactor evidence="5">
        <name>Mg(2+)</name>
        <dbReference type="ChEBI" id="CHEBI:18420"/>
    </cofactor>
</comment>
<keyword evidence="5" id="KW-0479">Metal-binding</keyword>
<feature type="binding site" evidence="5">
    <location>
        <position position="568"/>
    </location>
    <ligand>
        <name>Mg(2+)</name>
        <dbReference type="ChEBI" id="CHEBI:18420"/>
    </ligand>
</feature>
<evidence type="ECO:0000256" key="2">
    <source>
        <dbReference type="ARBA" id="ARBA00022741"/>
    </source>
</evidence>
<dbReference type="InterPro" id="IPR004372">
    <property type="entry name" value="Ac/propionate_kinase"/>
</dbReference>
<dbReference type="Pfam" id="PF00271">
    <property type="entry name" value="Helicase_C"/>
    <property type="match status" value="1"/>
</dbReference>
<dbReference type="InterPro" id="IPR043129">
    <property type="entry name" value="ATPase_NBD"/>
</dbReference>
<reference evidence="8" key="1">
    <citation type="journal article" date="2024" name="Gigascience">
        <title>Chromosome-level genome of the poultry shaft louse Menopon gallinae provides insight into the host-switching and adaptive evolution of parasitic lice.</title>
        <authorList>
            <person name="Xu Y."/>
            <person name="Ma L."/>
            <person name="Liu S."/>
            <person name="Liang Y."/>
            <person name="Liu Q."/>
            <person name="He Z."/>
            <person name="Tian L."/>
            <person name="Duan Y."/>
            <person name="Cai W."/>
            <person name="Li H."/>
            <person name="Song F."/>
        </authorList>
    </citation>
    <scope>NUCLEOTIDE SEQUENCE</scope>
    <source>
        <strain evidence="8">Cailab_2023a</strain>
    </source>
</reference>
<feature type="domain" description="Helicase C-terminal" evidence="7">
    <location>
        <begin position="259"/>
        <end position="425"/>
    </location>
</feature>
<dbReference type="Gene3D" id="3.30.420.40">
    <property type="match status" value="2"/>
</dbReference>
<dbReference type="Pfam" id="PF00270">
    <property type="entry name" value="DEAD"/>
    <property type="match status" value="1"/>
</dbReference>
<dbReference type="EMBL" id="JARGDH010000006">
    <property type="protein sequence ID" value="KAL0266221.1"/>
    <property type="molecule type" value="Genomic_DNA"/>
</dbReference>
<keyword evidence="2 5" id="KW-0547">Nucleotide-binding</keyword>
<evidence type="ECO:0000259" key="7">
    <source>
        <dbReference type="PROSITE" id="PS51194"/>
    </source>
</evidence>
<keyword evidence="5" id="KW-0460">Magnesium</keyword>
<accession>A0AAW2H8X0</accession>
<feature type="binding site" evidence="5">
    <location>
        <begin position="768"/>
        <end position="772"/>
    </location>
    <ligand>
        <name>ATP</name>
        <dbReference type="ChEBI" id="CHEBI:30616"/>
    </ligand>
</feature>
<feature type="site" description="Transition state stabilizer" evidence="5">
    <location>
        <position position="801"/>
    </location>
</feature>
<dbReference type="EC" id="2.7.2.1" evidence="5"/>
<dbReference type="Gene3D" id="3.40.50.300">
    <property type="entry name" value="P-loop containing nucleotide triphosphate hydrolases"/>
    <property type="match status" value="2"/>
</dbReference>
<dbReference type="Pfam" id="PF03461">
    <property type="entry name" value="TRCF"/>
    <property type="match status" value="1"/>
</dbReference>
<evidence type="ECO:0000313" key="8">
    <source>
        <dbReference type="EMBL" id="KAL0266221.1"/>
    </source>
</evidence>
<dbReference type="InterPro" id="IPR001650">
    <property type="entry name" value="Helicase_C-like"/>
</dbReference>
<comment type="pathway">
    <text evidence="5">Metabolic intermediate biosynthesis; acetyl-CoA biosynthesis; acetyl-CoA from acetate: step 1/2.</text>
</comment>
<dbReference type="PROSITE" id="PS51192">
    <property type="entry name" value="HELICASE_ATP_BIND_1"/>
    <property type="match status" value="1"/>
</dbReference>
<evidence type="ECO:0000256" key="3">
    <source>
        <dbReference type="ARBA" id="ARBA00022777"/>
    </source>
</evidence>
<dbReference type="PANTHER" id="PTHR21060">
    <property type="entry name" value="ACETATE KINASE"/>
    <property type="match status" value="1"/>
</dbReference>
<dbReference type="SMART" id="SM00487">
    <property type="entry name" value="DEXDc"/>
    <property type="match status" value="1"/>
</dbReference>
<comment type="similarity">
    <text evidence="5">Belongs to the acetokinase family.</text>
</comment>
<organism evidence="8">
    <name type="scientific">Menopon gallinae</name>
    <name type="common">poultry shaft louse</name>
    <dbReference type="NCBI Taxonomy" id="328185"/>
    <lineage>
        <taxon>Eukaryota</taxon>
        <taxon>Metazoa</taxon>
        <taxon>Ecdysozoa</taxon>
        <taxon>Arthropoda</taxon>
        <taxon>Hexapoda</taxon>
        <taxon>Insecta</taxon>
        <taxon>Pterygota</taxon>
        <taxon>Neoptera</taxon>
        <taxon>Paraneoptera</taxon>
        <taxon>Psocodea</taxon>
        <taxon>Troctomorpha</taxon>
        <taxon>Phthiraptera</taxon>
        <taxon>Amblycera</taxon>
        <taxon>Menoponidae</taxon>
        <taxon>Menopon</taxon>
    </lineage>
</organism>
<dbReference type="Pfam" id="PF00871">
    <property type="entry name" value="Acetate_kinase"/>
    <property type="match status" value="1"/>
</dbReference>
<dbReference type="InterPro" id="IPR027417">
    <property type="entry name" value="P-loop_NTPase"/>
</dbReference>
<keyword evidence="3 5" id="KW-0418">Kinase</keyword>
<dbReference type="GO" id="GO:0006085">
    <property type="term" value="P:acetyl-CoA biosynthetic process"/>
    <property type="evidence" value="ECO:0007669"/>
    <property type="project" value="UniProtKB-UniRule"/>
</dbReference>
<dbReference type="GO" id="GO:0003684">
    <property type="term" value="F:damaged DNA binding"/>
    <property type="evidence" value="ECO:0007669"/>
    <property type="project" value="InterPro"/>
</dbReference>
<dbReference type="GO" id="GO:0006083">
    <property type="term" value="P:acetate metabolic process"/>
    <property type="evidence" value="ECO:0007669"/>
    <property type="project" value="TreeGrafter"/>
</dbReference>
<evidence type="ECO:0000256" key="1">
    <source>
        <dbReference type="ARBA" id="ARBA00022679"/>
    </source>
</evidence>
<dbReference type="InterPro" id="IPR011545">
    <property type="entry name" value="DEAD/DEAH_box_helicase_dom"/>
</dbReference>
<evidence type="ECO:0000256" key="4">
    <source>
        <dbReference type="ARBA" id="ARBA00022840"/>
    </source>
</evidence>
<dbReference type="InterPro" id="IPR000890">
    <property type="entry name" value="Aliphatic_acid_kin_short-chain"/>
</dbReference>
<dbReference type="PRINTS" id="PR00471">
    <property type="entry name" value="ACETATEKNASE"/>
</dbReference>
<dbReference type="PROSITE" id="PS01076">
    <property type="entry name" value="ACETATE_KINASE_2"/>
    <property type="match status" value="1"/>
</dbReference>
<gene>
    <name evidence="8" type="ORF">PYX00_011939</name>
</gene>
<dbReference type="InterPro" id="IPR004576">
    <property type="entry name" value="Mfd"/>
</dbReference>
<dbReference type="InterPro" id="IPR005118">
    <property type="entry name" value="TRCF_C"/>
</dbReference>
<dbReference type="PANTHER" id="PTHR21060:SF15">
    <property type="entry name" value="ACETATE KINASE-RELATED"/>
    <property type="match status" value="1"/>
</dbReference>
<dbReference type="SMART" id="SM00490">
    <property type="entry name" value="HELICc"/>
    <property type="match status" value="1"/>
</dbReference>
<dbReference type="NCBIfam" id="TIGR00016">
    <property type="entry name" value="ackA"/>
    <property type="match status" value="1"/>
</dbReference>
<dbReference type="GO" id="GO:0005524">
    <property type="term" value="F:ATP binding"/>
    <property type="evidence" value="ECO:0007669"/>
    <property type="project" value="UniProtKB-KW"/>
</dbReference>
<dbReference type="CDD" id="cd17991">
    <property type="entry name" value="DEXHc_TRCF"/>
    <property type="match status" value="1"/>
</dbReference>
<protein>
    <recommendedName>
        <fullName evidence="5">Probable acetate kinase</fullName>
        <ecNumber evidence="5">2.7.2.1</ecNumber>
    </recommendedName>
    <alternativeName>
        <fullName evidence="5">Acetokinase</fullName>
    </alternativeName>
</protein>
<dbReference type="GO" id="GO:0008776">
    <property type="term" value="F:acetate kinase activity"/>
    <property type="evidence" value="ECO:0007669"/>
    <property type="project" value="UniProtKB-UniRule"/>
</dbReference>
<dbReference type="SUPFAM" id="SSF53067">
    <property type="entry name" value="Actin-like ATPase domain"/>
    <property type="match status" value="2"/>
</dbReference>
<sequence length="927" mass="104560">MNLIQQYIHSNESVTLDKIGSKSWEKRKSKARKKVDGIAEHLIELYSQRQQAQGFTFHKDDEWQLAFESAFPYNETPDQIKAMQEIKNDMQSPKPMDRLLCGDVGFGKTELAMRSAFKAVMSGKQVAVLSPTTILAEQHYESFKERFKNFPITISSLTRFTETKKQKERLLLLAKGEVDILIGTHRLLSSDVHFKNLGLLIIDEEQRFGVKAKEKLKSLRINLDILTLSATPIPRTLHISLLKLRDISTLTTPPINRKPIETIVAPFSEEMVKLAIEKELARNGQIFFLHNRIETLLTTKKFLERLVPYASIECAHGRMSGEELETLMHRFTHNHFQVLLSTSIIENGIDIPNANTIIVDQAQLYGLAQLYQLRGRVGRRGEEAYAYLLYPAEKSLSEQAIKRLEVLSENTALGSGFRIAMRDLEIRGIGNLLGSQQSGEIESVGLDMYLRLLEESMASRLGSTSQLLECHLDLSYQGFIPSTYIACTQEKMEIYKRLAAIKNTQEVLDLRNALYDRFGPLPQEMEPFLQVAELRVLANKLKISSLTEREDCCKVNQGVYTMKVLILNCGSSSVKYQVYDWQAKEILATGVVERVANSGSYIEHSSIKGEITIHQNCSDHTQAIELIFSCLKDPQLACLESLEEISVVGNRIVHGGERFRESVRVSDEIIEELKKISHLAPLHNPANIMGIQAVKAILPHVPQTAIFDTSWHQSLEEKNYLYALPRQWYEEHSIRRYGFHGTSYLYTARRASVLLGKKAQQTNLIIAHIGNGASINAVKNGCSYDTSMGFTPLEGLIMGTRCGDIDPAIVPYMMHKQALTPKEMNDILNRQSGILGITEKYIDRRDVEISASQGDKLSRLALEMEAYRIRKYIGAYLASLDGQVDAIVFTAGVGEMGSLIRELALENLEALGIELDKEKNTLAKMKS</sequence>
<dbReference type="AlphaFoldDB" id="A0AAW2H8X0"/>
<feature type="binding site" evidence="5">
    <location>
        <position position="651"/>
    </location>
    <ligand>
        <name>substrate</name>
    </ligand>
</feature>
<dbReference type="NCBIfam" id="TIGR00580">
    <property type="entry name" value="mfd"/>
    <property type="match status" value="1"/>
</dbReference>
<dbReference type="CDD" id="cd24010">
    <property type="entry name" value="ASKHA_NBD_AcK_PK"/>
    <property type="match status" value="1"/>
</dbReference>
<dbReference type="InterPro" id="IPR023865">
    <property type="entry name" value="Aliphatic_acid_kinase_CS"/>
</dbReference>
<comment type="catalytic activity">
    <reaction evidence="5">
        <text>acetate + ATP = acetyl phosphate + ADP</text>
        <dbReference type="Rhea" id="RHEA:11352"/>
        <dbReference type="ChEBI" id="CHEBI:22191"/>
        <dbReference type="ChEBI" id="CHEBI:30089"/>
        <dbReference type="ChEBI" id="CHEBI:30616"/>
        <dbReference type="ChEBI" id="CHEBI:456216"/>
        <dbReference type="EC" id="2.7.2.1"/>
    </reaction>
</comment>
<evidence type="ECO:0000259" key="6">
    <source>
        <dbReference type="PROSITE" id="PS51192"/>
    </source>
</evidence>
<comment type="caution">
    <text evidence="5">Lacks conserved residue(s) required for the propagation of feature annotation.</text>
</comment>